<sequence>MTALCFGLLMAGGLLFGIQQTTHAGLGSLAPSQWLGGAAGTQLNNALRVPFHDTLETADAAWRYRVFGQLGAQVRQGCPGWLFYTDGLRAPVADPDAVVAARIALMRRLVAQLREQHVAVLAVTVPDKSRRESDALCGLTRPASTIAQLPRWQRALDEAGVARVDLSSVLDNVPKPFYRTDVHLNQRGAAAAAQAVATAALPLAGGRGTLQYDITRAAVATPRVGDLLTLAGLANAPQGWRPAPDSYLPETFTQPSAAGLLDTGPAVTVMLAGSSNSRRSNFAEQLGQSLGAPVWNVSRDGGKFADALMQSMEDRAHWPSTLKLVIWEMSEMSLVQPLNALEKAALRDGVHADL</sequence>
<evidence type="ECO:0000256" key="1">
    <source>
        <dbReference type="ARBA" id="ARBA00004418"/>
    </source>
</evidence>
<dbReference type="Pfam" id="PF16822">
    <property type="entry name" value="ALGX"/>
    <property type="match status" value="1"/>
</dbReference>
<dbReference type="Proteomes" id="UP000183487">
    <property type="component" value="Unassembled WGS sequence"/>
</dbReference>
<evidence type="ECO:0000256" key="7">
    <source>
        <dbReference type="SAM" id="SignalP"/>
    </source>
</evidence>
<reference evidence="10" key="1">
    <citation type="submission" date="2016-10" db="EMBL/GenBank/DDBJ databases">
        <authorList>
            <person name="Varghese N."/>
            <person name="Submissions S."/>
        </authorList>
    </citation>
    <scope>NUCLEOTIDE SEQUENCE [LARGE SCALE GENOMIC DNA]</scope>
    <source>
        <strain evidence="10">GAS106B</strain>
    </source>
</reference>
<keyword evidence="10" id="KW-1185">Reference proteome</keyword>
<evidence type="ECO:0000256" key="6">
    <source>
        <dbReference type="ARBA" id="ARBA00022841"/>
    </source>
</evidence>
<gene>
    <name evidence="9" type="ORF">SAMN05443245_1443</name>
</gene>
<comment type="subcellular location">
    <subcellularLocation>
        <location evidence="1">Periplasm</location>
    </subcellularLocation>
</comment>
<keyword evidence="5" id="KW-0574">Periplasm</keyword>
<evidence type="ECO:0000259" key="8">
    <source>
        <dbReference type="Pfam" id="PF16822"/>
    </source>
</evidence>
<evidence type="ECO:0000313" key="9">
    <source>
        <dbReference type="EMBL" id="SDQ45588.1"/>
    </source>
</evidence>
<dbReference type="InterPro" id="IPR031811">
    <property type="entry name" value="ALGX/ALGJ_SGNH-like"/>
</dbReference>
<protein>
    <submittedName>
        <fullName evidence="9">Alginate O-acetyltransferase complex protein AlgJ</fullName>
    </submittedName>
</protein>
<keyword evidence="4 7" id="KW-0732">Signal</keyword>
<evidence type="ECO:0000256" key="4">
    <source>
        <dbReference type="ARBA" id="ARBA00022729"/>
    </source>
</evidence>
<keyword evidence="6" id="KW-0016">Alginate biosynthesis</keyword>
<dbReference type="InterPro" id="IPR036514">
    <property type="entry name" value="SGNH_hydro_sf"/>
</dbReference>
<evidence type="ECO:0000256" key="5">
    <source>
        <dbReference type="ARBA" id="ARBA00022764"/>
    </source>
</evidence>
<evidence type="ECO:0000313" key="10">
    <source>
        <dbReference type="Proteomes" id="UP000183487"/>
    </source>
</evidence>
<dbReference type="GO" id="GO:0016788">
    <property type="term" value="F:hydrolase activity, acting on ester bonds"/>
    <property type="evidence" value="ECO:0007669"/>
    <property type="project" value="UniProtKB-ARBA"/>
</dbReference>
<dbReference type="GO" id="GO:0042121">
    <property type="term" value="P:alginic acid biosynthetic process"/>
    <property type="evidence" value="ECO:0007669"/>
    <property type="project" value="UniProtKB-UniPathway"/>
</dbReference>
<dbReference type="SUPFAM" id="SSF52266">
    <property type="entry name" value="SGNH hydrolase"/>
    <property type="match status" value="1"/>
</dbReference>
<organism evidence="9 10">
    <name type="scientific">Paraburkholderia fungorum</name>
    <dbReference type="NCBI Taxonomy" id="134537"/>
    <lineage>
        <taxon>Bacteria</taxon>
        <taxon>Pseudomonadati</taxon>
        <taxon>Pseudomonadota</taxon>
        <taxon>Betaproteobacteria</taxon>
        <taxon>Burkholderiales</taxon>
        <taxon>Burkholderiaceae</taxon>
        <taxon>Paraburkholderia</taxon>
    </lineage>
</organism>
<dbReference type="GO" id="GO:0042597">
    <property type="term" value="C:periplasmic space"/>
    <property type="evidence" value="ECO:0007669"/>
    <property type="project" value="UniProtKB-SubCell"/>
</dbReference>
<dbReference type="GO" id="GO:0016740">
    <property type="term" value="F:transferase activity"/>
    <property type="evidence" value="ECO:0007669"/>
    <property type="project" value="UniProtKB-KW"/>
</dbReference>
<feature type="signal peptide" evidence="7">
    <location>
        <begin position="1"/>
        <end position="24"/>
    </location>
</feature>
<feature type="domain" description="AlgX/AlgJ SGNH hydrolase-like" evidence="8">
    <location>
        <begin position="74"/>
        <end position="331"/>
    </location>
</feature>
<dbReference type="EMBL" id="FNKP01000001">
    <property type="protein sequence ID" value="SDQ45588.1"/>
    <property type="molecule type" value="Genomic_DNA"/>
</dbReference>
<feature type="chain" id="PRO_5010380868" evidence="7">
    <location>
        <begin position="25"/>
        <end position="354"/>
    </location>
</feature>
<dbReference type="Gene3D" id="3.40.50.1110">
    <property type="entry name" value="SGNH hydrolase"/>
    <property type="match status" value="1"/>
</dbReference>
<accession>A0A1H1B0U9</accession>
<dbReference type="AlphaFoldDB" id="A0A1H1B0U9"/>
<name>A0A1H1B0U9_9BURK</name>
<dbReference type="UniPathway" id="UPA00286"/>
<evidence type="ECO:0000256" key="3">
    <source>
        <dbReference type="ARBA" id="ARBA00022679"/>
    </source>
</evidence>
<evidence type="ECO:0000256" key="2">
    <source>
        <dbReference type="ARBA" id="ARBA00005182"/>
    </source>
</evidence>
<comment type="pathway">
    <text evidence="2">Glycan biosynthesis; alginate biosynthesis.</text>
</comment>
<proteinExistence type="predicted"/>
<keyword evidence="3 9" id="KW-0808">Transferase</keyword>